<dbReference type="InterPro" id="IPR015421">
    <property type="entry name" value="PyrdxlP-dep_Trfase_major"/>
</dbReference>
<dbReference type="Proteomes" id="UP001148932">
    <property type="component" value="Unassembled WGS sequence"/>
</dbReference>
<sequence>MHSPTNDTTALQARRARLLGPAYRLFYEEPLHLVRGEGVWLHDTQGKRYLDAYNNVASVGHAHPHVVEAIARQARTLNTHTRYLHEGILDYAERLLSHMPPALGHAMFTCSGSEANDLALRIARAHTGAQGLIITRYAYHGVTAPLAEASPSLGALMRLGHTVRTVPAPQPVGQDPAEVGRRFAHGVREAIAELAAVGMRPAALLVDTVFSSDGVFTAPAGFLQEAVQAVREAGGLLIADEVQSGFGRTGEAFWGFERHGLVPDIVTLGKPMGNGHPVAGLAVQPGVLAAFAATCRYFNTFGGNPVSMAAASAVLDVIEREGLQANAQVVGTYLHGRLAALRQRHPQVGEVRGAGLFVGLALVQPDAAGPPPGQLAARVVNALRQRGVLLSATGPAADTLKIRPPLVFQREHADLLADTLDEVLADPALHRPA</sequence>
<protein>
    <submittedName>
        <fullName evidence="5">Aspartate aminotransferase family protein</fullName>
    </submittedName>
</protein>
<evidence type="ECO:0000256" key="2">
    <source>
        <dbReference type="ARBA" id="ARBA00008954"/>
    </source>
</evidence>
<proteinExistence type="inferred from homology"/>
<dbReference type="RefSeq" id="WP_274111190.1">
    <property type="nucleotide sequence ID" value="NZ_JAPCKI010000006.1"/>
</dbReference>
<dbReference type="PIRSF" id="PIRSF000521">
    <property type="entry name" value="Transaminase_4ab_Lys_Orn"/>
    <property type="match status" value="1"/>
</dbReference>
<organism evidence="5 6">
    <name type="scientific">Acidovorax benzenivorans</name>
    <dbReference type="NCBI Taxonomy" id="2987520"/>
    <lineage>
        <taxon>Bacteria</taxon>
        <taxon>Pseudomonadati</taxon>
        <taxon>Pseudomonadota</taxon>
        <taxon>Betaproteobacteria</taxon>
        <taxon>Burkholderiales</taxon>
        <taxon>Comamonadaceae</taxon>
        <taxon>Acidovorax</taxon>
    </lineage>
</organism>
<evidence type="ECO:0000313" key="6">
    <source>
        <dbReference type="Proteomes" id="UP001148932"/>
    </source>
</evidence>
<dbReference type="Gene3D" id="3.90.1150.10">
    <property type="entry name" value="Aspartate Aminotransferase, domain 1"/>
    <property type="match status" value="1"/>
</dbReference>
<keyword evidence="6" id="KW-1185">Reference proteome</keyword>
<gene>
    <name evidence="5" type="ORF">OIN59_13220</name>
</gene>
<dbReference type="SUPFAM" id="SSF53383">
    <property type="entry name" value="PLP-dependent transferases"/>
    <property type="match status" value="1"/>
</dbReference>
<dbReference type="PANTHER" id="PTHR45688">
    <property type="match status" value="1"/>
</dbReference>
<evidence type="ECO:0000313" key="5">
    <source>
        <dbReference type="EMBL" id="MDD2178391.1"/>
    </source>
</evidence>
<dbReference type="InterPro" id="IPR005814">
    <property type="entry name" value="Aminotrans_3"/>
</dbReference>
<reference evidence="5" key="1">
    <citation type="submission" date="2022-10" db="EMBL/GenBank/DDBJ databases">
        <title>Description of microaerobic benzene degrading bacteria.</title>
        <authorList>
            <person name="Bedics A."/>
            <person name="Tancsics A."/>
            <person name="Banerjee S."/>
        </authorList>
    </citation>
    <scope>NUCLEOTIDE SEQUENCE</scope>
    <source>
        <strain evidence="5">D2M1</strain>
    </source>
</reference>
<dbReference type="GO" id="GO:0008483">
    <property type="term" value="F:transaminase activity"/>
    <property type="evidence" value="ECO:0007669"/>
    <property type="project" value="UniProtKB-KW"/>
</dbReference>
<dbReference type="PROSITE" id="PS00600">
    <property type="entry name" value="AA_TRANSFER_CLASS_3"/>
    <property type="match status" value="1"/>
</dbReference>
<dbReference type="Pfam" id="PF00202">
    <property type="entry name" value="Aminotran_3"/>
    <property type="match status" value="1"/>
</dbReference>
<evidence type="ECO:0000256" key="4">
    <source>
        <dbReference type="RuleBase" id="RU003560"/>
    </source>
</evidence>
<evidence type="ECO:0000256" key="1">
    <source>
        <dbReference type="ARBA" id="ARBA00001933"/>
    </source>
</evidence>
<dbReference type="CDD" id="cd00610">
    <property type="entry name" value="OAT_like"/>
    <property type="match status" value="1"/>
</dbReference>
<keyword evidence="5" id="KW-0808">Transferase</keyword>
<keyword evidence="5" id="KW-0032">Aminotransferase</keyword>
<dbReference type="Gene3D" id="3.40.640.10">
    <property type="entry name" value="Type I PLP-dependent aspartate aminotransferase-like (Major domain)"/>
    <property type="match status" value="1"/>
</dbReference>
<comment type="similarity">
    <text evidence="2 4">Belongs to the class-III pyridoxal-phosphate-dependent aminotransferase family.</text>
</comment>
<accession>A0ABT5RXF6</accession>
<comment type="cofactor">
    <cofactor evidence="1">
        <name>pyridoxal 5'-phosphate</name>
        <dbReference type="ChEBI" id="CHEBI:597326"/>
    </cofactor>
</comment>
<dbReference type="PANTHER" id="PTHR45688:SF13">
    <property type="entry name" value="ALANINE--GLYOXYLATE AMINOTRANSFERASE 2-LIKE"/>
    <property type="match status" value="1"/>
</dbReference>
<evidence type="ECO:0000256" key="3">
    <source>
        <dbReference type="ARBA" id="ARBA00022898"/>
    </source>
</evidence>
<name>A0ABT5RXF6_9BURK</name>
<comment type="caution">
    <text evidence="5">The sequence shown here is derived from an EMBL/GenBank/DDBJ whole genome shotgun (WGS) entry which is preliminary data.</text>
</comment>
<dbReference type="InterPro" id="IPR049704">
    <property type="entry name" value="Aminotrans_3_PPA_site"/>
</dbReference>
<dbReference type="InterPro" id="IPR015422">
    <property type="entry name" value="PyrdxlP-dep_Trfase_small"/>
</dbReference>
<keyword evidence="3 4" id="KW-0663">Pyridoxal phosphate</keyword>
<dbReference type="InterPro" id="IPR015424">
    <property type="entry name" value="PyrdxlP-dep_Trfase"/>
</dbReference>
<dbReference type="EMBL" id="JAPCKI010000006">
    <property type="protein sequence ID" value="MDD2178391.1"/>
    <property type="molecule type" value="Genomic_DNA"/>
</dbReference>